<dbReference type="SUPFAM" id="SSF51445">
    <property type="entry name" value="(Trans)glycosidases"/>
    <property type="match status" value="1"/>
</dbReference>
<name>W6JSN5_9MICO</name>
<dbReference type="Pfam" id="PF00128">
    <property type="entry name" value="Alpha-amylase"/>
    <property type="match status" value="1"/>
</dbReference>
<feature type="domain" description="Glycosyl hydrolase family 13 catalytic" evidence="1">
    <location>
        <begin position="135"/>
        <end position="572"/>
    </location>
</feature>
<evidence type="ECO:0000313" key="2">
    <source>
        <dbReference type="EMBL" id="CCH71607.1"/>
    </source>
</evidence>
<dbReference type="InterPro" id="IPR017853">
    <property type="entry name" value="GH"/>
</dbReference>
<dbReference type="InterPro" id="IPR045857">
    <property type="entry name" value="O16G_dom_2"/>
</dbReference>
<dbReference type="AlphaFoldDB" id="W6JSN5"/>
<organism evidence="2 3">
    <name type="scientific">Nostocoides australiense Ben110</name>
    <dbReference type="NCBI Taxonomy" id="1193182"/>
    <lineage>
        <taxon>Bacteria</taxon>
        <taxon>Bacillati</taxon>
        <taxon>Actinomycetota</taxon>
        <taxon>Actinomycetes</taxon>
        <taxon>Micrococcales</taxon>
        <taxon>Intrasporangiaceae</taxon>
        <taxon>Nostocoides</taxon>
    </lineage>
</organism>
<dbReference type="GO" id="GO:0005975">
    <property type="term" value="P:carbohydrate metabolic process"/>
    <property type="evidence" value="ECO:0007669"/>
    <property type="project" value="InterPro"/>
</dbReference>
<accession>W6JSN5</accession>
<dbReference type="Gene3D" id="3.90.400.10">
    <property type="entry name" value="Oligo-1,6-glucosidase, Domain 2"/>
    <property type="match status" value="1"/>
</dbReference>
<dbReference type="PANTHER" id="PTHR10357:SF213">
    <property type="entry name" value="ALPHA AMYLASE CATALYTIC REGION"/>
    <property type="match status" value="1"/>
</dbReference>
<dbReference type="STRING" id="1193182.BN11_10050"/>
<reference evidence="2 3" key="1">
    <citation type="journal article" date="2013" name="ISME J.">
        <title>A metabolic model for members of the genus Tetrasphaera involved in enhanced biological phosphorus removal.</title>
        <authorList>
            <person name="Kristiansen R."/>
            <person name="Nguyen H.T.T."/>
            <person name="Saunders A.M."/>
            <person name="Nielsen J.L."/>
            <person name="Wimmer R."/>
            <person name="Le V.Q."/>
            <person name="McIlroy S.J."/>
            <person name="Petrovski S."/>
            <person name="Seviour R.J."/>
            <person name="Calteau A."/>
            <person name="Nielsen K.L."/>
            <person name="Nielsen P.H."/>
        </authorList>
    </citation>
    <scope>NUCLEOTIDE SEQUENCE [LARGE SCALE GENOMIC DNA]</scope>
    <source>
        <strain evidence="2 3">Ben110</strain>
    </source>
</reference>
<dbReference type="Gene3D" id="2.60.40.1180">
    <property type="entry name" value="Golgi alpha-mannosidase II"/>
    <property type="match status" value="1"/>
</dbReference>
<dbReference type="InterPro" id="IPR013780">
    <property type="entry name" value="Glyco_hydro_b"/>
</dbReference>
<comment type="caution">
    <text evidence="2">The sequence shown here is derived from an EMBL/GenBank/DDBJ whole genome shotgun (WGS) entry which is preliminary data.</text>
</comment>
<dbReference type="PANTHER" id="PTHR10357">
    <property type="entry name" value="ALPHA-AMYLASE FAMILY MEMBER"/>
    <property type="match status" value="1"/>
</dbReference>
<dbReference type="InterPro" id="IPR044077">
    <property type="entry name" value="Amylosucrase"/>
</dbReference>
<sequence length="684" mass="76670">MHRLPDGADRHAGDDEGHIAGGWLTTMAKLLASVRMGAMPGAPTAVHAAIDRLLSRLDAEHRDEFADRVDRWWPDVESGVTALYGQTHDVETLCVDLISRAARAFADRDPELHRLDRIRMLTPDWLQQPGMVGYACYTERFADDLQGVATHLDYLGELGVSYVHLMPLLRPREGDSDGGYAVADYRSVRPDLGTTEDLRNLARQMRAHGMSLVMDLVLNHVAREHVWAEKARAGEKEYRDYFYIYPDRTKPDEYEATLPEVFPDFAPGNFTWDEDVEGWVWTTFNEWQWDVNWSNPAVLGEYADIILFLANLGVEVMRLDAIAFTWKRVGTNCQNQPEVHDLTQVLHALSRMAAPAVAFKAEAIVGPRDLIQYLGTGTHVGKVSDLAYHNSLMVQAWSMLAVSDTQLTRQALRALPSTPSTGTWITYVRCHDDIGWAIDDRDAEAVGLNGFLHRRFLADWYAGDVAESWGRGMVFQFNEETGDKRTSGTAASLAGLEAARNDDETQHALARVFLIHALAYGWGGIPVIWSGDELGTLNDPIWAAEPGHAEDNRWAHRPRLDWQAAERRGDLRTREGKIFQGLAHLAKVRASLPQLHASAESRIYGEHIDRGLLATLRNHPSGPMLCIYNVTEDWRPFPGMEFEPIGFTNPVNALGNNHPVAIGEDGYIWLSPFAAWWVVDQPVG</sequence>
<dbReference type="SMART" id="SM00642">
    <property type="entry name" value="Aamy"/>
    <property type="match status" value="1"/>
</dbReference>
<keyword evidence="3" id="KW-1185">Reference proteome</keyword>
<evidence type="ECO:0000259" key="1">
    <source>
        <dbReference type="SMART" id="SM00642"/>
    </source>
</evidence>
<evidence type="ECO:0000313" key="3">
    <source>
        <dbReference type="Proteomes" id="UP000035763"/>
    </source>
</evidence>
<dbReference type="GO" id="GO:0047669">
    <property type="term" value="F:amylosucrase activity"/>
    <property type="evidence" value="ECO:0007669"/>
    <property type="project" value="InterPro"/>
</dbReference>
<dbReference type="CDD" id="cd11324">
    <property type="entry name" value="AmyAc_Amylosucrase"/>
    <property type="match status" value="1"/>
</dbReference>
<dbReference type="Gene3D" id="1.10.1740.10">
    <property type="match status" value="1"/>
</dbReference>
<proteinExistence type="predicted"/>
<dbReference type="EMBL" id="CAJA01000001">
    <property type="protein sequence ID" value="CCH71607.1"/>
    <property type="molecule type" value="Genomic_DNA"/>
</dbReference>
<gene>
    <name evidence="2" type="ORF">BN11_10050</name>
</gene>
<dbReference type="Proteomes" id="UP000035763">
    <property type="component" value="Unassembled WGS sequence"/>
</dbReference>
<protein>
    <submittedName>
        <fullName evidence="2">Alpha amylase, catalytic region</fullName>
    </submittedName>
</protein>
<dbReference type="InterPro" id="IPR006047">
    <property type="entry name" value="GH13_cat_dom"/>
</dbReference>
<dbReference type="Gene3D" id="3.20.20.80">
    <property type="entry name" value="Glycosidases"/>
    <property type="match status" value="1"/>
</dbReference>